<organism evidence="2 3">
    <name type="scientific">Allacma fusca</name>
    <dbReference type="NCBI Taxonomy" id="39272"/>
    <lineage>
        <taxon>Eukaryota</taxon>
        <taxon>Metazoa</taxon>
        <taxon>Ecdysozoa</taxon>
        <taxon>Arthropoda</taxon>
        <taxon>Hexapoda</taxon>
        <taxon>Collembola</taxon>
        <taxon>Symphypleona</taxon>
        <taxon>Sminthuridae</taxon>
        <taxon>Allacma</taxon>
    </lineage>
</organism>
<name>A0A8J2KQP9_9HEXA</name>
<evidence type="ECO:0000313" key="3">
    <source>
        <dbReference type="Proteomes" id="UP000708208"/>
    </source>
</evidence>
<proteinExistence type="predicted"/>
<accession>A0A8J2KQP9</accession>
<dbReference type="OrthoDB" id="4062651at2759"/>
<dbReference type="Proteomes" id="UP000708208">
    <property type="component" value="Unassembled WGS sequence"/>
</dbReference>
<comment type="caution">
    <text evidence="2">The sequence shown here is derived from an EMBL/GenBank/DDBJ whole genome shotgun (WGS) entry which is preliminary data.</text>
</comment>
<feature type="non-terminal residue" evidence="2">
    <location>
        <position position="1"/>
    </location>
</feature>
<dbReference type="GO" id="GO:0004672">
    <property type="term" value="F:protein kinase activity"/>
    <property type="evidence" value="ECO:0007669"/>
    <property type="project" value="InterPro"/>
</dbReference>
<dbReference type="AlphaFoldDB" id="A0A8J2KQP9"/>
<sequence>FADEIEKGLRLSKPPLASQQCFEWILRCWENNQESRPTFLECKEFFRHLAVETTDEYLIFQAIGLLRARSNRLTKSNYISHGSHFVRLSFPRGQNSRYFNFHV</sequence>
<gene>
    <name evidence="2" type="ORF">AFUS01_LOCUS28449</name>
</gene>
<keyword evidence="3" id="KW-1185">Reference proteome</keyword>
<evidence type="ECO:0000313" key="2">
    <source>
        <dbReference type="EMBL" id="CAG7817911.1"/>
    </source>
</evidence>
<protein>
    <recommendedName>
        <fullName evidence="1">Serine-threonine/tyrosine-protein kinase catalytic domain-containing protein</fullName>
    </recommendedName>
</protein>
<dbReference type="InterPro" id="IPR001245">
    <property type="entry name" value="Ser-Thr/Tyr_kinase_cat_dom"/>
</dbReference>
<feature type="domain" description="Serine-threonine/tyrosine-protein kinase catalytic" evidence="1">
    <location>
        <begin position="3"/>
        <end position="45"/>
    </location>
</feature>
<dbReference type="Pfam" id="PF07714">
    <property type="entry name" value="PK_Tyr_Ser-Thr"/>
    <property type="match status" value="1"/>
</dbReference>
<evidence type="ECO:0000259" key="1">
    <source>
        <dbReference type="Pfam" id="PF07714"/>
    </source>
</evidence>
<dbReference type="EMBL" id="CAJVCH010406846">
    <property type="protein sequence ID" value="CAG7817911.1"/>
    <property type="molecule type" value="Genomic_DNA"/>
</dbReference>
<reference evidence="2" key="1">
    <citation type="submission" date="2021-06" db="EMBL/GenBank/DDBJ databases">
        <authorList>
            <person name="Hodson N. C."/>
            <person name="Mongue J. A."/>
            <person name="Jaron S. K."/>
        </authorList>
    </citation>
    <scope>NUCLEOTIDE SEQUENCE</scope>
</reference>